<dbReference type="SUPFAM" id="SSF63520">
    <property type="entry name" value="PTS-regulatory domain, PRD"/>
    <property type="match status" value="2"/>
</dbReference>
<dbReference type="Gene3D" id="3.40.50.510">
    <property type="entry name" value="Phosphotransferase system, mannose-type IIA component"/>
    <property type="match status" value="1"/>
</dbReference>
<accession>A0A7X2NRF0</accession>
<dbReference type="GO" id="GO:0009401">
    <property type="term" value="P:phosphoenolpyruvate-dependent sugar phosphotransferase system"/>
    <property type="evidence" value="ECO:0007669"/>
    <property type="project" value="InterPro"/>
</dbReference>
<dbReference type="GO" id="GO:0006355">
    <property type="term" value="P:regulation of DNA-templated transcription"/>
    <property type="evidence" value="ECO:0007669"/>
    <property type="project" value="InterPro"/>
</dbReference>
<evidence type="ECO:0000259" key="2">
    <source>
        <dbReference type="PROSITE" id="PS51096"/>
    </source>
</evidence>
<evidence type="ECO:0000259" key="3">
    <source>
        <dbReference type="PROSITE" id="PS51372"/>
    </source>
</evidence>
<dbReference type="InterPro" id="IPR036662">
    <property type="entry name" value="PTS_EIIA_man-typ_sf"/>
</dbReference>
<dbReference type="Proteomes" id="UP000461880">
    <property type="component" value="Unassembled WGS sequence"/>
</dbReference>
<dbReference type="EMBL" id="VUMN01000008">
    <property type="protein sequence ID" value="MSS58180.1"/>
    <property type="molecule type" value="Genomic_DNA"/>
</dbReference>
<dbReference type="InterPro" id="IPR036634">
    <property type="entry name" value="PRD_sf"/>
</dbReference>
<dbReference type="InterPro" id="IPR011608">
    <property type="entry name" value="PRD"/>
</dbReference>
<dbReference type="InterPro" id="IPR004701">
    <property type="entry name" value="PTS_EIIA_man-typ"/>
</dbReference>
<dbReference type="AlphaFoldDB" id="A0A7X2NRF0"/>
<dbReference type="PROSITE" id="PS51096">
    <property type="entry name" value="PTS_EIIA_TYPE_4"/>
    <property type="match status" value="1"/>
</dbReference>
<feature type="domain" description="PRD" evidence="3">
    <location>
        <begin position="231"/>
        <end position="336"/>
    </location>
</feature>
<keyword evidence="1" id="KW-0808">Transferase</keyword>
<proteinExistence type="predicted"/>
<feature type="domain" description="PTS EIIA type-4" evidence="2">
    <location>
        <begin position="337"/>
        <end position="462"/>
    </location>
</feature>
<protein>
    <submittedName>
        <fullName evidence="4">PRD domain-containing protein</fullName>
    </submittedName>
</protein>
<sequence>MISLLQDEKFLPAGSNIPVPLNTMIICTTRHKYDDEQIDSIKNSLPVHLHLLDIDDRAVYEKIELVLSNFSREALRIHVAIRVHKDVIAALSARKYRNNISEMRNEIQNICSRAYFESPGKEIKTVYVTLQHLTQELINQSEAHSVNTANVISLLSCIPSEYLRFEADGFSQDLTIFHQAPDVFNDHRVDQFVDEFDVNTEDLNNIDGYVSENINVLKNCPPAQLEALRKKINPFVYQITIKELNKHHEYLELLSNPQLLFGALIHISNYLKRVENGDVASEHKESVTKQIYVEEYKVAENIYRSIGSFYNFNPTEREIDFITSYLAIAKRWSMHAAVSILLICHGKSVATEMASYIRNNYQGNYSLDYIDFHEHMQLNDLLELSLIKAGELNKGAGILICCDMEPLTSVGDVILKKMHIPTRTIRNISLPTLINIVAAVSKTFNDLDSLEARFASSSFNSIDNDNSSFLDQVRDNIIAKTVSFLDTNKAVSILETCLRNTLKELDIPYSDAIAVKYICHCTNMLERVISKETWNYQKINSFSNDNSYIMHVVEHNLEYAEDSFGIKIPATEIAYVTEIFLPEYNS</sequence>
<dbReference type="GO" id="GO:0016020">
    <property type="term" value="C:membrane"/>
    <property type="evidence" value="ECO:0007669"/>
    <property type="project" value="InterPro"/>
</dbReference>
<gene>
    <name evidence="4" type="ORF">FYJ51_04590</name>
</gene>
<dbReference type="PROSITE" id="PS51372">
    <property type="entry name" value="PRD_2"/>
    <property type="match status" value="2"/>
</dbReference>
<dbReference type="InterPro" id="IPR027417">
    <property type="entry name" value="P-loop_NTPase"/>
</dbReference>
<evidence type="ECO:0000256" key="1">
    <source>
        <dbReference type="ARBA" id="ARBA00022679"/>
    </source>
</evidence>
<dbReference type="Gene3D" id="1.10.1790.10">
    <property type="entry name" value="PRD domain"/>
    <property type="match status" value="2"/>
</dbReference>
<evidence type="ECO:0000313" key="4">
    <source>
        <dbReference type="EMBL" id="MSS58180.1"/>
    </source>
</evidence>
<comment type="caution">
    <text evidence="4">The sequence shown here is derived from an EMBL/GenBank/DDBJ whole genome shotgun (WGS) entry which is preliminary data.</text>
</comment>
<keyword evidence="5" id="KW-1185">Reference proteome</keyword>
<feature type="domain" description="PRD" evidence="3">
    <location>
        <begin position="485"/>
        <end position="586"/>
    </location>
</feature>
<organism evidence="4 5">
    <name type="scientific">Stecheria intestinalis</name>
    <dbReference type="NCBI Taxonomy" id="2606630"/>
    <lineage>
        <taxon>Bacteria</taxon>
        <taxon>Bacillati</taxon>
        <taxon>Bacillota</taxon>
        <taxon>Erysipelotrichia</taxon>
        <taxon>Erysipelotrichales</taxon>
        <taxon>Erysipelotrichaceae</taxon>
        <taxon>Stecheria</taxon>
    </lineage>
</organism>
<name>A0A7X2NRF0_9FIRM</name>
<reference evidence="4 5" key="1">
    <citation type="submission" date="2019-08" db="EMBL/GenBank/DDBJ databases">
        <title>In-depth cultivation of the pig gut microbiome towards novel bacterial diversity and tailored functional studies.</title>
        <authorList>
            <person name="Wylensek D."/>
            <person name="Hitch T.C.A."/>
            <person name="Clavel T."/>
        </authorList>
    </citation>
    <scope>NUCLEOTIDE SEQUENCE [LARGE SCALE GENOMIC DNA]</scope>
    <source>
        <strain evidence="4 5">Oil+RF-744-GAM-WT-6</strain>
    </source>
</reference>
<dbReference type="SUPFAM" id="SSF53062">
    <property type="entry name" value="PTS system fructose IIA component-like"/>
    <property type="match status" value="1"/>
</dbReference>
<dbReference type="SUPFAM" id="SSF52540">
    <property type="entry name" value="P-loop containing nucleoside triphosphate hydrolases"/>
    <property type="match status" value="1"/>
</dbReference>
<evidence type="ECO:0000313" key="5">
    <source>
        <dbReference type="Proteomes" id="UP000461880"/>
    </source>
</evidence>
<dbReference type="Pfam" id="PF00874">
    <property type="entry name" value="PRD"/>
    <property type="match status" value="2"/>
</dbReference>
<dbReference type="GO" id="GO:0016740">
    <property type="term" value="F:transferase activity"/>
    <property type="evidence" value="ECO:0007669"/>
    <property type="project" value="UniProtKB-KW"/>
</dbReference>